<dbReference type="InterPro" id="IPR017452">
    <property type="entry name" value="GPCR_Rhodpsn_7TM"/>
</dbReference>
<keyword evidence="6 9" id="KW-0472">Membrane</keyword>
<comment type="subcellular location">
    <subcellularLocation>
        <location evidence="1">Cell membrane</location>
        <topology evidence="1">Multi-pass membrane protein</topology>
    </subcellularLocation>
</comment>
<evidence type="ECO:0000256" key="7">
    <source>
        <dbReference type="ARBA" id="ARBA00023170"/>
    </source>
</evidence>
<evidence type="ECO:0000256" key="3">
    <source>
        <dbReference type="ARBA" id="ARBA00022692"/>
    </source>
</evidence>
<keyword evidence="7" id="KW-0675">Receptor</keyword>
<feature type="domain" description="G-protein coupled receptors family 1 profile" evidence="10">
    <location>
        <begin position="67"/>
        <end position="344"/>
    </location>
</feature>
<evidence type="ECO:0000256" key="1">
    <source>
        <dbReference type="ARBA" id="ARBA00004651"/>
    </source>
</evidence>
<evidence type="ECO:0000256" key="9">
    <source>
        <dbReference type="SAM" id="Phobius"/>
    </source>
</evidence>
<dbReference type="Gene3D" id="1.20.1070.10">
    <property type="entry name" value="Rhodopsin 7-helix transmembrane proteins"/>
    <property type="match status" value="1"/>
</dbReference>
<dbReference type="InterPro" id="IPR050569">
    <property type="entry name" value="TAAR"/>
</dbReference>
<evidence type="ECO:0000313" key="12">
    <source>
        <dbReference type="Proteomes" id="UP000887568"/>
    </source>
</evidence>
<keyword evidence="8" id="KW-0807">Transducer</keyword>
<dbReference type="SUPFAM" id="SSF81321">
    <property type="entry name" value="Family A G protein-coupled receptor-like"/>
    <property type="match status" value="1"/>
</dbReference>
<proteinExistence type="predicted"/>
<feature type="transmembrane region" description="Helical" evidence="9">
    <location>
        <begin position="124"/>
        <end position="145"/>
    </location>
</feature>
<evidence type="ECO:0000259" key="10">
    <source>
        <dbReference type="PROSITE" id="PS50262"/>
    </source>
</evidence>
<feature type="transmembrane region" description="Helical" evidence="9">
    <location>
        <begin position="166"/>
        <end position="188"/>
    </location>
</feature>
<dbReference type="RefSeq" id="XP_038077309.1">
    <property type="nucleotide sequence ID" value="XM_038221381.1"/>
</dbReference>
<keyword evidence="3 9" id="KW-0812">Transmembrane</keyword>
<dbReference type="PRINTS" id="PR00237">
    <property type="entry name" value="GPCRRHODOPSN"/>
</dbReference>
<evidence type="ECO:0000256" key="4">
    <source>
        <dbReference type="ARBA" id="ARBA00022989"/>
    </source>
</evidence>
<dbReference type="PROSITE" id="PS50262">
    <property type="entry name" value="G_PROTEIN_RECEP_F1_2"/>
    <property type="match status" value="1"/>
</dbReference>
<name>A0A914BMG4_PATMI</name>
<feature type="transmembrane region" description="Helical" evidence="9">
    <location>
        <begin position="50"/>
        <end position="75"/>
    </location>
</feature>
<reference evidence="11" key="1">
    <citation type="submission" date="2022-11" db="UniProtKB">
        <authorList>
            <consortium name="EnsemblMetazoa"/>
        </authorList>
    </citation>
    <scope>IDENTIFICATION</scope>
</reference>
<dbReference type="Pfam" id="PF00001">
    <property type="entry name" value="7tm_1"/>
    <property type="match status" value="1"/>
</dbReference>
<evidence type="ECO:0000256" key="8">
    <source>
        <dbReference type="ARBA" id="ARBA00023224"/>
    </source>
</evidence>
<protein>
    <recommendedName>
        <fullName evidence="10">G-protein coupled receptors family 1 profile domain-containing protein</fullName>
    </recommendedName>
</protein>
<evidence type="ECO:0000256" key="6">
    <source>
        <dbReference type="ARBA" id="ARBA00023136"/>
    </source>
</evidence>
<dbReference type="Proteomes" id="UP000887568">
    <property type="component" value="Unplaced"/>
</dbReference>
<evidence type="ECO:0000256" key="5">
    <source>
        <dbReference type="ARBA" id="ARBA00023040"/>
    </source>
</evidence>
<dbReference type="PANTHER" id="PTHR24249:SF418">
    <property type="entry name" value="G-PROTEIN COUPLED RECEPTORS FAMILY 1 PROFILE DOMAIN-CONTAINING PROTEIN"/>
    <property type="match status" value="1"/>
</dbReference>
<dbReference type="OrthoDB" id="9615015at2759"/>
<accession>A0A914BMG4</accession>
<dbReference type="InterPro" id="IPR000276">
    <property type="entry name" value="GPCR_Rhodpsn"/>
</dbReference>
<dbReference type="EnsemblMetazoa" id="XM_038221381.1">
    <property type="protein sequence ID" value="XP_038077309.1"/>
    <property type="gene ID" value="LOC119745156"/>
</dbReference>
<feature type="transmembrane region" description="Helical" evidence="9">
    <location>
        <begin position="208"/>
        <end position="234"/>
    </location>
</feature>
<organism evidence="11 12">
    <name type="scientific">Patiria miniata</name>
    <name type="common">Bat star</name>
    <name type="synonym">Asterina miniata</name>
    <dbReference type="NCBI Taxonomy" id="46514"/>
    <lineage>
        <taxon>Eukaryota</taxon>
        <taxon>Metazoa</taxon>
        <taxon>Echinodermata</taxon>
        <taxon>Eleutherozoa</taxon>
        <taxon>Asterozoa</taxon>
        <taxon>Asteroidea</taxon>
        <taxon>Valvatacea</taxon>
        <taxon>Valvatida</taxon>
        <taxon>Asterinidae</taxon>
        <taxon>Patiria</taxon>
    </lineage>
</organism>
<evidence type="ECO:0000313" key="11">
    <source>
        <dbReference type="EnsemblMetazoa" id="XP_038077309.1"/>
    </source>
</evidence>
<dbReference type="AlphaFoldDB" id="A0A914BMG4"/>
<keyword evidence="2" id="KW-1003">Cell membrane</keyword>
<dbReference type="GeneID" id="119745156"/>
<dbReference type="PANTHER" id="PTHR24249">
    <property type="entry name" value="HISTAMINE RECEPTOR-RELATED G-PROTEIN COUPLED RECEPTOR"/>
    <property type="match status" value="1"/>
</dbReference>
<dbReference type="GO" id="GO:0004930">
    <property type="term" value="F:G protein-coupled receptor activity"/>
    <property type="evidence" value="ECO:0007669"/>
    <property type="project" value="UniProtKB-KW"/>
</dbReference>
<keyword evidence="5" id="KW-0297">G-protein coupled receptor</keyword>
<feature type="transmembrane region" description="Helical" evidence="9">
    <location>
        <begin position="87"/>
        <end position="112"/>
    </location>
</feature>
<evidence type="ECO:0000256" key="2">
    <source>
        <dbReference type="ARBA" id="ARBA00022475"/>
    </source>
</evidence>
<keyword evidence="12" id="KW-1185">Reference proteome</keyword>
<sequence length="396" mass="43919">MIRASELEVVRGLTVTYIHRMATTEEALSLSASPSAANGTTEEEISTAVLVFRTLFIIFDSVFTIVGNPFCIVVIRRTQTLSDSAKVFMIALAVADLAVGVTAAFSVVPAAIGDWFWGNLLCKATSALVTIFCLASVSFLVCLSVDRMIAVTRSLHYPAIMTQRRALIISVGVWVGSVVIIGGSWVFSPPVDYSNFSVTCAWHWDDNYVAFASVVSTCFFILPSSVLYIMYLIMFKISRKHARRIANQAPAIPAAREADARPRPRALSVPHWLQANAAANPRHQGDRKALKMFCVITLAFTIAWLPYSVSILYISIRSVPFPHWVGFLVTWLALSNSWFNVIIYVCMNGALRETALRILKKQRWCFRLPPRCCPIKSREVVQAPAQDQQAFNTLAT</sequence>
<keyword evidence="4 9" id="KW-1133">Transmembrane helix</keyword>
<dbReference type="OMA" id="DSAKVFM"/>
<dbReference type="GO" id="GO:0005886">
    <property type="term" value="C:plasma membrane"/>
    <property type="evidence" value="ECO:0007669"/>
    <property type="project" value="UniProtKB-SubCell"/>
</dbReference>
<feature type="transmembrane region" description="Helical" evidence="9">
    <location>
        <begin position="328"/>
        <end position="351"/>
    </location>
</feature>
<dbReference type="CDD" id="cd00637">
    <property type="entry name" value="7tm_classA_rhodopsin-like"/>
    <property type="match status" value="1"/>
</dbReference>
<feature type="transmembrane region" description="Helical" evidence="9">
    <location>
        <begin position="292"/>
        <end position="316"/>
    </location>
</feature>